<protein>
    <recommendedName>
        <fullName evidence="5">Luciferase-like domain-containing protein</fullName>
    </recommendedName>
</protein>
<comment type="caution">
    <text evidence="6">The sequence shown here is derived from an EMBL/GenBank/DDBJ whole genome shotgun (WGS) entry which is preliminary data.</text>
</comment>
<dbReference type="GO" id="GO:0046306">
    <property type="term" value="P:alkanesulfonate catabolic process"/>
    <property type="evidence" value="ECO:0007669"/>
    <property type="project" value="TreeGrafter"/>
</dbReference>
<dbReference type="Proteomes" id="UP000240681">
    <property type="component" value="Unassembled WGS sequence"/>
</dbReference>
<evidence type="ECO:0000313" key="6">
    <source>
        <dbReference type="EMBL" id="PSN93295.1"/>
    </source>
</evidence>
<sequence>MWVGLFLLLFVCCWEKFLFSLSVICIELVTPLGVHVGFGGADDVEVVKRIVQKVEELGFDGVFVSEGLGDQPLDPFGLLSLASTFTERIALGVVDYSLTLRHPIVTAKSVSSLQRLSDGRVVLGVDFSQSESKGSPTYSGVMGALESECLELVKKAWREETLHYQGKFFKVEGMKVSSQLPENMNPHVWVEGRTPLAVLAAVHHASGLVPKNISPEEAESLTAHVKNTLKQESRRTAFVFGVRLPLILAASEHRAQVLAAYYSKKLGESLESFKSYSLVGDAAKITERLTSYFESGVNYALLSTTHLENLEAQLEALAALSRDVVPSL</sequence>
<proteinExistence type="predicted"/>
<reference evidence="6 7" key="1">
    <citation type="submission" date="2017-04" db="EMBL/GenBank/DDBJ databases">
        <title>Novel microbial lineages endemic to geothermal iron-oxide mats fill important gaps in the evolutionary history of Archaea.</title>
        <authorList>
            <person name="Jay Z.J."/>
            <person name="Beam J.P."/>
            <person name="Dlakic M."/>
            <person name="Rusch D.B."/>
            <person name="Kozubal M.A."/>
            <person name="Inskeep W.P."/>
        </authorList>
    </citation>
    <scope>NUCLEOTIDE SEQUENCE [LARGE SCALE GENOMIC DNA]</scope>
    <source>
        <strain evidence="6">ECH_B_SAG-C16</strain>
    </source>
</reference>
<evidence type="ECO:0000256" key="1">
    <source>
        <dbReference type="ARBA" id="ARBA00022630"/>
    </source>
</evidence>
<dbReference type="EMBL" id="NEXK01000112">
    <property type="protein sequence ID" value="PSN93295.1"/>
    <property type="molecule type" value="Genomic_DNA"/>
</dbReference>
<keyword evidence="2" id="KW-0288">FMN</keyword>
<dbReference type="InterPro" id="IPR011251">
    <property type="entry name" value="Luciferase-like_dom"/>
</dbReference>
<keyword evidence="1" id="KW-0285">Flavoprotein</keyword>
<name>A0A2R6B3S3_9ARCH</name>
<evidence type="ECO:0000256" key="4">
    <source>
        <dbReference type="ARBA" id="ARBA00023033"/>
    </source>
</evidence>
<accession>A0A2R6B3S3</accession>
<dbReference type="AlphaFoldDB" id="A0A2R6B3S3"/>
<dbReference type="Gene3D" id="3.20.20.30">
    <property type="entry name" value="Luciferase-like domain"/>
    <property type="match status" value="1"/>
</dbReference>
<dbReference type="InterPro" id="IPR050172">
    <property type="entry name" value="SsuD_RutA_monooxygenase"/>
</dbReference>
<dbReference type="Pfam" id="PF00296">
    <property type="entry name" value="Bac_luciferase"/>
    <property type="match status" value="1"/>
</dbReference>
<evidence type="ECO:0000313" key="7">
    <source>
        <dbReference type="Proteomes" id="UP000240681"/>
    </source>
</evidence>
<gene>
    <name evidence="6" type="ORF">B9Q09_06110</name>
</gene>
<dbReference type="InterPro" id="IPR036661">
    <property type="entry name" value="Luciferase-like_sf"/>
</dbReference>
<dbReference type="PANTHER" id="PTHR42847:SF4">
    <property type="entry name" value="ALKANESULFONATE MONOOXYGENASE-RELATED"/>
    <property type="match status" value="1"/>
</dbReference>
<evidence type="ECO:0000259" key="5">
    <source>
        <dbReference type="Pfam" id="PF00296"/>
    </source>
</evidence>
<dbReference type="PANTHER" id="PTHR42847">
    <property type="entry name" value="ALKANESULFONATE MONOOXYGENASE"/>
    <property type="match status" value="1"/>
</dbReference>
<evidence type="ECO:0000256" key="3">
    <source>
        <dbReference type="ARBA" id="ARBA00023002"/>
    </source>
</evidence>
<keyword evidence="4" id="KW-0503">Monooxygenase</keyword>
<keyword evidence="3" id="KW-0560">Oxidoreductase</keyword>
<dbReference type="SUPFAM" id="SSF51679">
    <property type="entry name" value="Bacterial luciferase-like"/>
    <property type="match status" value="1"/>
</dbReference>
<dbReference type="GO" id="GO:0008726">
    <property type="term" value="F:alkanesulfonate monooxygenase activity"/>
    <property type="evidence" value="ECO:0007669"/>
    <property type="project" value="TreeGrafter"/>
</dbReference>
<organism evidence="6 7">
    <name type="scientific">Candidatus Marsarchaeota G2 archaeon ECH_B_SAG-C16</name>
    <dbReference type="NCBI Taxonomy" id="1978163"/>
    <lineage>
        <taxon>Archaea</taxon>
        <taxon>Candidatus Marsarchaeota</taxon>
        <taxon>Candidatus Marsarchaeota group 2</taxon>
    </lineage>
</organism>
<evidence type="ECO:0000256" key="2">
    <source>
        <dbReference type="ARBA" id="ARBA00022643"/>
    </source>
</evidence>
<feature type="domain" description="Luciferase-like" evidence="5">
    <location>
        <begin position="42"/>
        <end position="267"/>
    </location>
</feature>